<organism evidence="1">
    <name type="scientific">hydrothermal vent metagenome</name>
    <dbReference type="NCBI Taxonomy" id="652676"/>
    <lineage>
        <taxon>unclassified sequences</taxon>
        <taxon>metagenomes</taxon>
        <taxon>ecological metagenomes</taxon>
    </lineage>
</organism>
<protein>
    <recommendedName>
        <fullName evidence="2">Lipoprotein</fullName>
    </recommendedName>
</protein>
<reference evidence="1" key="1">
    <citation type="submission" date="2018-06" db="EMBL/GenBank/DDBJ databases">
        <authorList>
            <person name="Zhirakovskaya E."/>
        </authorList>
    </citation>
    <scope>NUCLEOTIDE SEQUENCE</scope>
</reference>
<evidence type="ECO:0008006" key="2">
    <source>
        <dbReference type="Google" id="ProtNLM"/>
    </source>
</evidence>
<gene>
    <name evidence="1" type="ORF">MNBD_GAMMA23-2274</name>
</gene>
<dbReference type="EMBL" id="UOFT01000039">
    <property type="protein sequence ID" value="VAW94481.1"/>
    <property type="molecule type" value="Genomic_DNA"/>
</dbReference>
<accession>A0A3B0ZS08</accession>
<proteinExistence type="predicted"/>
<evidence type="ECO:0000313" key="1">
    <source>
        <dbReference type="EMBL" id="VAW94481.1"/>
    </source>
</evidence>
<dbReference type="PROSITE" id="PS51257">
    <property type="entry name" value="PROKAR_LIPOPROTEIN"/>
    <property type="match status" value="1"/>
</dbReference>
<name>A0A3B0ZS08_9ZZZZ</name>
<sequence length="126" mass="14195">MRILNKIKSVAIVCVTPVLLTACSATGGQVNSKFEVADKNSYEYYVMCAGMLTNMAAHSLPKDMKLYLTAKDGIESTTKKKFPKIKPWKLRKDIKSVTAKMYGMNRDEFIGLFERNTPQCLAITYK</sequence>
<dbReference type="AlphaFoldDB" id="A0A3B0ZS08"/>